<feature type="transmembrane region" description="Helical" evidence="2">
    <location>
        <begin position="113"/>
        <end position="141"/>
    </location>
</feature>
<sequence length="150" mass="15451">MTNPPGEGQPPQEPPRDQEQPGYWQQQAQQPYGQPPMPGYGVPPAAYGQPGYAPMAYAPDHPRATTSLVLGILGVVLCQILAPFAWSIGKKTVTEIDASHGAVGGRGAAQAGYIMGIVGTVLLVVAVAFVVIYIIVIIAVIGAGTAGSTT</sequence>
<keyword evidence="2" id="KW-0472">Membrane</keyword>
<name>A0A6J4LRT8_9ACTN</name>
<dbReference type="EMBL" id="CADCUJ010000032">
    <property type="protein sequence ID" value="CAA9340022.1"/>
    <property type="molecule type" value="Genomic_DNA"/>
</dbReference>
<evidence type="ECO:0000256" key="1">
    <source>
        <dbReference type="SAM" id="MobiDB-lite"/>
    </source>
</evidence>
<accession>A0A6J4LRT8</accession>
<feature type="compositionally biased region" description="Low complexity" evidence="1">
    <location>
        <begin position="20"/>
        <end position="32"/>
    </location>
</feature>
<evidence type="ECO:0000313" key="3">
    <source>
        <dbReference type="EMBL" id="CAA9340022.1"/>
    </source>
</evidence>
<reference evidence="3" key="1">
    <citation type="submission" date="2020-02" db="EMBL/GenBank/DDBJ databases">
        <authorList>
            <person name="Meier V. D."/>
        </authorList>
    </citation>
    <scope>NUCLEOTIDE SEQUENCE</scope>
    <source>
        <strain evidence="3">AVDCRST_MAG72</strain>
    </source>
</reference>
<protein>
    <recommendedName>
        <fullName evidence="4">DUF4190 domain-containing protein</fullName>
    </recommendedName>
</protein>
<dbReference type="AlphaFoldDB" id="A0A6J4LRT8"/>
<gene>
    <name evidence="3" type="ORF">AVDCRST_MAG72-737</name>
</gene>
<proteinExistence type="predicted"/>
<evidence type="ECO:0008006" key="4">
    <source>
        <dbReference type="Google" id="ProtNLM"/>
    </source>
</evidence>
<keyword evidence="2" id="KW-1133">Transmembrane helix</keyword>
<feature type="transmembrane region" description="Helical" evidence="2">
    <location>
        <begin position="64"/>
        <end position="86"/>
    </location>
</feature>
<feature type="region of interest" description="Disordered" evidence="1">
    <location>
        <begin position="1"/>
        <end position="40"/>
    </location>
</feature>
<evidence type="ECO:0000256" key="2">
    <source>
        <dbReference type="SAM" id="Phobius"/>
    </source>
</evidence>
<organism evidence="3">
    <name type="scientific">uncultured Nocardioidaceae bacterium</name>
    <dbReference type="NCBI Taxonomy" id="253824"/>
    <lineage>
        <taxon>Bacteria</taxon>
        <taxon>Bacillati</taxon>
        <taxon>Actinomycetota</taxon>
        <taxon>Actinomycetes</taxon>
        <taxon>Propionibacteriales</taxon>
        <taxon>Nocardioidaceae</taxon>
        <taxon>environmental samples</taxon>
    </lineage>
</organism>
<keyword evidence="2" id="KW-0812">Transmembrane</keyword>